<dbReference type="EMBL" id="BOMN01000110">
    <property type="protein sequence ID" value="GIE24458.1"/>
    <property type="molecule type" value="Genomic_DNA"/>
</dbReference>
<keyword evidence="2" id="KW-1185">Reference proteome</keyword>
<sequence length="107" mass="11915">MDGRIVRDLRERSARWADEGDTSAVLGSDVNYLIEAVTSPNSGFDPDAAYAVAMICWARYRILGPRDGFNALARALRLFDELHRRGDDSAGEPPAPVRLLFSYADER</sequence>
<accession>A0ABQ4A1G2</accession>
<comment type="caution">
    <text evidence="1">The sequence shown here is derived from an EMBL/GenBank/DDBJ whole genome shotgun (WGS) entry which is preliminary data.</text>
</comment>
<gene>
    <name evidence="1" type="ORF">Ahu01nite_075600</name>
</gene>
<name>A0ABQ4A1G2_9ACTN</name>
<dbReference type="Proteomes" id="UP000603200">
    <property type="component" value="Unassembled WGS sequence"/>
</dbReference>
<reference evidence="1 2" key="1">
    <citation type="submission" date="2021-01" db="EMBL/GenBank/DDBJ databases">
        <title>Whole genome shotgun sequence of Actinoplanes humidus NBRC 14915.</title>
        <authorList>
            <person name="Komaki H."/>
            <person name="Tamura T."/>
        </authorList>
    </citation>
    <scope>NUCLEOTIDE SEQUENCE [LARGE SCALE GENOMIC DNA]</scope>
    <source>
        <strain evidence="1 2">NBRC 14915</strain>
    </source>
</reference>
<organism evidence="1 2">
    <name type="scientific">Winogradskya humida</name>
    <dbReference type="NCBI Taxonomy" id="113566"/>
    <lineage>
        <taxon>Bacteria</taxon>
        <taxon>Bacillati</taxon>
        <taxon>Actinomycetota</taxon>
        <taxon>Actinomycetes</taxon>
        <taxon>Micromonosporales</taxon>
        <taxon>Micromonosporaceae</taxon>
        <taxon>Winogradskya</taxon>
    </lineage>
</organism>
<dbReference type="RefSeq" id="WP_203841473.1">
    <property type="nucleotide sequence ID" value="NZ_BAAATV010000019.1"/>
</dbReference>
<protein>
    <submittedName>
        <fullName evidence="1">Uncharacterized protein</fullName>
    </submittedName>
</protein>
<evidence type="ECO:0000313" key="1">
    <source>
        <dbReference type="EMBL" id="GIE24458.1"/>
    </source>
</evidence>
<proteinExistence type="predicted"/>
<evidence type="ECO:0000313" key="2">
    <source>
        <dbReference type="Proteomes" id="UP000603200"/>
    </source>
</evidence>